<dbReference type="Gene3D" id="3.30.2350.10">
    <property type="entry name" value="Pseudouridine synthase"/>
    <property type="match status" value="1"/>
</dbReference>
<reference evidence="4 5" key="1">
    <citation type="submission" date="2024-03" db="EMBL/GenBank/DDBJ databases">
        <title>The genome assembly and annotation of the cricket Gryllus longicercus Weissman &amp; Gray.</title>
        <authorList>
            <person name="Szrajer S."/>
            <person name="Gray D."/>
            <person name="Ylla G."/>
        </authorList>
    </citation>
    <scope>NUCLEOTIDE SEQUENCE [LARGE SCALE GENOMIC DNA]</scope>
    <source>
        <strain evidence="4">DAG 2021-001</strain>
        <tissue evidence="4">Whole body minus gut</tissue>
    </source>
</reference>
<name>A0AAN9VTX2_9ORTH</name>
<comment type="similarity">
    <text evidence="2">Belongs to the pseudouridine synthase RluA family.</text>
</comment>
<dbReference type="EMBL" id="JAZDUA010000141">
    <property type="protein sequence ID" value="KAK7866657.1"/>
    <property type="molecule type" value="Genomic_DNA"/>
</dbReference>
<evidence type="ECO:0000256" key="2">
    <source>
        <dbReference type="ARBA" id="ARBA00010876"/>
    </source>
</evidence>
<dbReference type="PANTHER" id="PTHR21600:SF83">
    <property type="entry name" value="PSEUDOURIDYLATE SYNTHASE RPUSD4, MITOCHONDRIAL"/>
    <property type="match status" value="1"/>
</dbReference>
<dbReference type="SUPFAM" id="SSF55120">
    <property type="entry name" value="Pseudouridine synthase"/>
    <property type="match status" value="1"/>
</dbReference>
<proteinExistence type="inferred from homology"/>
<dbReference type="GO" id="GO:0003723">
    <property type="term" value="F:RNA binding"/>
    <property type="evidence" value="ECO:0007669"/>
    <property type="project" value="InterPro"/>
</dbReference>
<sequence>MALYKDCGCKLVELAVRSHLVNFCRRFASSSETLKIQKWKKNLHIYSYSFNWGGLSELAHVLANNVIMNEDGLVVLNKPHGIGKEEPIINKSRIEREKRLRTAIVGEKDFYLNEILPLLAHKLGYEHLETVKIPERYTSGVSVLSSSQELTNHVKNCIQKGKNQGKILDTYHVVCVGTPSPISYKGKVAIQHEQDKICGGSQPILLTKWSKNSAKRGDVTTVSVEHTTLQQGPFASLVEVKPSRTKSHFLRVYMAYMMSPILGDNLYGSRVQNVGGRSLAISPFSDRAKLPQRLEDPMLAALDLERQDERFIPAHVHLHRVEIPDFGGKGKPLEIEAPPPEVFSWTCKQVIYKGSPKVERADVKC</sequence>
<dbReference type="AlphaFoldDB" id="A0AAN9VTX2"/>
<evidence type="ECO:0000256" key="1">
    <source>
        <dbReference type="ARBA" id="ARBA00001166"/>
    </source>
</evidence>
<evidence type="ECO:0000313" key="4">
    <source>
        <dbReference type="EMBL" id="KAK7866657.1"/>
    </source>
</evidence>
<keyword evidence="3" id="KW-0413">Isomerase</keyword>
<keyword evidence="5" id="KW-1185">Reference proteome</keyword>
<gene>
    <name evidence="4" type="ORF">R5R35_000273</name>
</gene>
<comment type="caution">
    <text evidence="4">The sequence shown here is derived from an EMBL/GenBank/DDBJ whole genome shotgun (WGS) entry which is preliminary data.</text>
</comment>
<organism evidence="4 5">
    <name type="scientific">Gryllus longicercus</name>
    <dbReference type="NCBI Taxonomy" id="2509291"/>
    <lineage>
        <taxon>Eukaryota</taxon>
        <taxon>Metazoa</taxon>
        <taxon>Ecdysozoa</taxon>
        <taxon>Arthropoda</taxon>
        <taxon>Hexapoda</taxon>
        <taxon>Insecta</taxon>
        <taxon>Pterygota</taxon>
        <taxon>Neoptera</taxon>
        <taxon>Polyneoptera</taxon>
        <taxon>Orthoptera</taxon>
        <taxon>Ensifera</taxon>
        <taxon>Gryllidea</taxon>
        <taxon>Grylloidea</taxon>
        <taxon>Gryllidae</taxon>
        <taxon>Gryllinae</taxon>
        <taxon>Gryllus</taxon>
    </lineage>
</organism>
<comment type="catalytic activity">
    <reaction evidence="1">
        <text>a uridine in mRNA = a pseudouridine in mRNA</text>
        <dbReference type="Rhea" id="RHEA:56644"/>
        <dbReference type="Rhea" id="RHEA-COMP:14658"/>
        <dbReference type="Rhea" id="RHEA-COMP:14659"/>
        <dbReference type="ChEBI" id="CHEBI:65314"/>
        <dbReference type="ChEBI" id="CHEBI:65315"/>
    </reaction>
</comment>
<protein>
    <submittedName>
        <fullName evidence="4">Uncharacterized protein</fullName>
    </submittedName>
</protein>
<dbReference type="GO" id="GO:0001522">
    <property type="term" value="P:pseudouridine synthesis"/>
    <property type="evidence" value="ECO:0007669"/>
    <property type="project" value="InterPro"/>
</dbReference>
<dbReference type="PANTHER" id="PTHR21600">
    <property type="entry name" value="MITOCHONDRIAL RNA PSEUDOURIDINE SYNTHASE"/>
    <property type="match status" value="1"/>
</dbReference>
<dbReference type="GO" id="GO:0009982">
    <property type="term" value="F:pseudouridine synthase activity"/>
    <property type="evidence" value="ECO:0007669"/>
    <property type="project" value="InterPro"/>
</dbReference>
<dbReference type="InterPro" id="IPR050188">
    <property type="entry name" value="RluA_PseudoU_synthase"/>
</dbReference>
<dbReference type="Proteomes" id="UP001378592">
    <property type="component" value="Unassembled WGS sequence"/>
</dbReference>
<accession>A0AAN9VTX2</accession>
<evidence type="ECO:0000313" key="5">
    <source>
        <dbReference type="Proteomes" id="UP001378592"/>
    </source>
</evidence>
<dbReference type="InterPro" id="IPR020103">
    <property type="entry name" value="PsdUridine_synth_cat_dom_sf"/>
</dbReference>
<evidence type="ECO:0000256" key="3">
    <source>
        <dbReference type="ARBA" id="ARBA00023235"/>
    </source>
</evidence>